<reference evidence="1 2" key="1">
    <citation type="submission" date="2020-08" db="EMBL/GenBank/DDBJ databases">
        <title>Genomic Encyclopedia of Type Strains, Phase IV (KMG-V): Genome sequencing to study the core and pangenomes of soil and plant-associated prokaryotes.</title>
        <authorList>
            <person name="Whitman W."/>
        </authorList>
    </citation>
    <scope>NUCLEOTIDE SEQUENCE [LARGE SCALE GENOMIC DNA]</scope>
    <source>
        <strain evidence="1 2">MP7CTX6</strain>
    </source>
</reference>
<gene>
    <name evidence="1" type="ORF">HDE69_003283</name>
</gene>
<dbReference type="RefSeq" id="WP_183868143.1">
    <property type="nucleotide sequence ID" value="NZ_JACHCF010000007.1"/>
</dbReference>
<proteinExistence type="predicted"/>
<comment type="caution">
    <text evidence="1">The sequence shown here is derived from an EMBL/GenBank/DDBJ whole genome shotgun (WGS) entry which is preliminary data.</text>
</comment>
<name>A0A7W8YUW3_9SPHI</name>
<dbReference type="Proteomes" id="UP000537718">
    <property type="component" value="Unassembled WGS sequence"/>
</dbReference>
<dbReference type="AlphaFoldDB" id="A0A7W8YUW3"/>
<protein>
    <submittedName>
        <fullName evidence="1">Uncharacterized protein</fullName>
    </submittedName>
</protein>
<evidence type="ECO:0000313" key="2">
    <source>
        <dbReference type="Proteomes" id="UP000537718"/>
    </source>
</evidence>
<dbReference type="EMBL" id="JACHCF010000007">
    <property type="protein sequence ID" value="MBB5622218.1"/>
    <property type="molecule type" value="Genomic_DNA"/>
</dbReference>
<sequence>MKRAFLYVLFPILFLNTSFSEVFKVPHLISHFQQHHQQNSEVGIIDFLSMHYFGEDLNDNDDEEDMKLPFKKISSQGHISQAISFSKVIQFKPHYIFLPDAPVKPEQHWLCNPALENLFRPPRV</sequence>
<evidence type="ECO:0000313" key="1">
    <source>
        <dbReference type="EMBL" id="MBB5622218.1"/>
    </source>
</evidence>
<accession>A0A7W8YUW3</accession>
<organism evidence="1 2">
    <name type="scientific">Pedobacter cryoconitis</name>
    <dbReference type="NCBI Taxonomy" id="188932"/>
    <lineage>
        <taxon>Bacteria</taxon>
        <taxon>Pseudomonadati</taxon>
        <taxon>Bacteroidota</taxon>
        <taxon>Sphingobacteriia</taxon>
        <taxon>Sphingobacteriales</taxon>
        <taxon>Sphingobacteriaceae</taxon>
        <taxon>Pedobacter</taxon>
    </lineage>
</organism>